<dbReference type="Gene3D" id="2.60.40.10">
    <property type="entry name" value="Immunoglobulins"/>
    <property type="match status" value="1"/>
</dbReference>
<evidence type="ECO:0000256" key="6">
    <source>
        <dbReference type="SAM" id="SignalP"/>
    </source>
</evidence>
<dbReference type="Pfam" id="PF18884">
    <property type="entry name" value="TSP3_bac"/>
    <property type="match status" value="2"/>
</dbReference>
<dbReference type="EMBL" id="VANI01000013">
    <property type="protein sequence ID" value="TLM76533.1"/>
    <property type="molecule type" value="Genomic_DNA"/>
</dbReference>
<dbReference type="Proteomes" id="UP000306791">
    <property type="component" value="Unassembled WGS sequence"/>
</dbReference>
<comment type="caution">
    <text evidence="7">The sequence shown here is derived from an EMBL/GenBank/DDBJ whole genome shotgun (WGS) entry which is preliminary data.</text>
</comment>
<dbReference type="InterPro" id="IPR013783">
    <property type="entry name" value="Ig-like_fold"/>
</dbReference>
<dbReference type="InterPro" id="IPR013211">
    <property type="entry name" value="LVIVD"/>
</dbReference>
<dbReference type="Gene3D" id="2.60.40.1080">
    <property type="match status" value="2"/>
</dbReference>
<keyword evidence="8" id="KW-1185">Reference proteome</keyword>
<sequence length="2891" mass="302936">MVPYFKRCLFMFMGFFGAELTWAQSQIELGENCVVSILNRTVSVSADGTWAMPNVPSNMGQVRARATCNVDGTTFSAQSDYFSVETNGRVDVGQFVFQSIDPIPESIEFSNASAFSYVVNEDGSLDFSGYTPELFFSEQGETYQLKVLASYAGVEKKVDVTYSESGINYQSSNPKVVSVTPNGLITVNGSGASTVIARKDGVSAFVLVRVTIGGDADNDGMPDQWEAENGLNPSDPVDAFEDLDEDGLSNLEEFNIGTDPRLSDSDDDGIDDLEETVDGEDGFITDPLLFDTDGDGLNDGVELTVGSDPTDSQDANYSALITQIEVTPGSAVLFYNTIDSESALQLSVTATLVDGSQVDITDFSRGTNYTSNDLNIANFGIEPGRVFAGQEGIATVTVTNGDFSEDVQVTVVTFTPQPLGYIELTNQANNVAVEGSTAYVATQKGLSIVDLSDPKAPFVASNLSVAAAKDVKVAGGIAYLATESGLAMVNINDPAAPFVVATYTAAGQVNDIALENNKAYLATETRGLVILDISSPQSAAELGSLQLGSVLKSVAVEGELAVVISGDVVIAVGVTVATNPTELGRVTVSGATQVAIKGEHAFIAGGSSSYYPSIDFSNPTVPVVNETPRDFLPNDVVVRGDHAFYSEIIFPSALPIVNIKDPNNPLYQALIDMSQYGDYDCSGVDADLSYAYCTARNRLYINQYRELQDISGIAPTISWEQPEFGKELFQSRPYRVSAEVEDDVRVAVVNFFANNELVHTDVTPPYTFVYKVPDVIDQLSFRVEALDLAGNLGSTGEIGYQVNPLDAIAEEWTDVTLDYFDDDLLAASIAMDDAVFVSSYKLESAGDLLITGAGSSSIFVDELVVGGDLIVDANTTLIVRSANGVTVTGDVIVQSGAKLTVPNAGGDVFYPLALDVAGAVKIADGGSIDLNGKGYLDQYTGGPDANSQNWSCHGGLRTKSASATCAYGRYQQAVLPGASGDYQNATNTSAGGGVVKIKAQSIELTGSAAIRANGLLGDYDGGGAGGSVHIEAEQLSGTGSIEVRGANGRRDHGAGGRISLYVGDDSGFSGALRADTGSAAGAGTVFIQKPGDNYGELIVDNFSVTAASRSTPLAGVGRHRIESVIQLSENSWEVTVAGDPWKASSTDYLWGIDGRWVVLDAEREAAPRYRILENGTNTLVVGTSDDLVEYVGSELVGVHIFDRLRVRNGAWLDIGEDRLQVVQVADSDISSATISADTLPQNVIELALTQGGGIVTEQAIELFEMSLTGAGQATIDAPSLTVAGDVNISGVDPENTLTVILALDEALQVGGNVSINDAILTVPYASAANKRIYQLAMNVTGNITVAEGAALDVSAKGYPANDYYGPEFKQSADHASGHGGSRRHRDNTYGRFERARFGGAAGYNSSGDVGRGGGVIELTAASLNLNGKILANGERGYYRGGAGGSVHVEVQSLSGLNSGEIAANGGDQRYTSSSSDTYSAGAGGRISMYTTDRSNYLGSLSAASAGGDVSGAGTIYIKDPQQQFGHLIVDNAGHVAQTGSTPLRTVGRHRIVDVYQPLAGIWKIEVEGTPWRDSDNAFDYGVDGLWVDLDASESDGPLYRIVENRENTLEIHTEDDLISVLGNELVGEYVFSSLTVTGGASLDTGADRLTVQDIALSTISDNGQVVGSLISEPVVQLAIRDGGRLSSASELVLQDLSLDYAEKPTAASLIKAPSVTVLGDVQLNNAWLSLALDSGFNIVGNLQLEGESEITVPHASASSKTVYAASLYVGGSVVVGELSKIDVTGKGYPANDYYGPEFNQSATRSGNHGGSRRHRDSVYGRHERARFAGSAGYWYDASYPSRGGGVIEIFAASLELNGQILAAGERGYYRGGAGGSVHIEVDSVSGLSTSQISVDGGSQRYTSNSSDDYAAGAGGRISLYTADRTAYLGALSAASGAGDTSGAGTIYVLDPLQQFGHLIVDNADRVAQSGSTPLRSVGRHQIVDVYQPTNGVWKIEVSGTPWKDSDNAYDYGVDGLWVDLDASETGSSHYQIVSNREGMLEIHTSDDLYSALGKELIGVQTFASVQLLGGSSLDIGEDRLVVLDLVNSQFAANSSLLAGEISQELIQLAGEGGAAVTLRHTPQLTNLLLDNLGTSTLRFSDKVSINQLTVTSGTVYFDGGLEVAGDLAIAGSASVISLAVTAQNLHLSGEAVLESSVIDLPGNIVLQDQSVLTVPYTNASIKQVYPLTLSVGGDISVGELAKIDVTGKGYPANDYYGPEFSQNTSWGGSHGGSRRHRDNVYGRYERARFAGAAGYRYDASYPSRGGGVVEIFAASLELNGQILAAGERGYYRGGAGGSVHIEAETISGQNTGLISAVGGGQRNTSSSSDDYAAGAGGRISIYTADRTAYLGTLNAASGAGDASGAGTIYVLDPLQQFGHLIVDNADRVAQSGSTPLRSVGRHQIVDVYQPTNGVWKIEVSGTPWKDSDNAYDYGVDGLWVDLDASETGSSHYQIVSNREGMLEIHTSDDLYSALGKELIGVQTFASVQLLGGSSLDIGEDRLVVLDLVNSQFAANSSLLAGEISQELIQLAGEGGAAVTLRHTPQLTNLLLDNLGTSTLRFSDKVSINQLTVTSGTVYFDGGLEVAGDLAIAGSASVISLAVTAQNLHLSGEAVLESSVIDLPGNIVLQDQSVLTVPYTNASIKQVYPLTLSVGGDISVGELAKIDVTGKGYPANDYYGPEFSQNTSWGGSHGGSRRHRDNVYGRYERARFAGAAGYRYDASYPSRGGGVVEIFAASLELNGQILAAGERGYYRGGAGGSVHIEAETISGQNTGLISAVGGGQRNTSSSSDDYAAGAGGRISIYTADRTAYLGTLNAASGAGDASGAGTIYVLDPLQQFGHLIVDNADRVA</sequence>
<feature type="chain" id="PRO_5046564274" evidence="6">
    <location>
        <begin position="24"/>
        <end position="2891"/>
    </location>
</feature>
<reference evidence="7 8" key="1">
    <citation type="submission" date="2019-05" db="EMBL/GenBank/DDBJ databases">
        <title>Microbulbifer harenosus sp. nov., an alginate-degrading bacterium isolated from coastal sand.</title>
        <authorList>
            <person name="Huang H."/>
            <person name="Mo K."/>
            <person name="Bao S."/>
        </authorList>
    </citation>
    <scope>NUCLEOTIDE SEQUENCE [LARGE SCALE GENOMIC DNA]</scope>
    <source>
        <strain evidence="7 8">HB161719</strain>
    </source>
</reference>
<gene>
    <name evidence="7" type="ORF">FDY93_12430</name>
</gene>
<feature type="signal peptide" evidence="6">
    <location>
        <begin position="1"/>
        <end position="23"/>
    </location>
</feature>
<proteinExistence type="predicted"/>
<dbReference type="RefSeq" id="WP_220446187.1">
    <property type="nucleotide sequence ID" value="NZ_VANI01000013.1"/>
</dbReference>
<feature type="region of interest" description="Disordered" evidence="5">
    <location>
        <begin position="1799"/>
        <end position="1818"/>
    </location>
</feature>
<feature type="compositionally biased region" description="Polar residues" evidence="5">
    <location>
        <begin position="1469"/>
        <end position="1478"/>
    </location>
</feature>
<evidence type="ECO:0000313" key="8">
    <source>
        <dbReference type="Proteomes" id="UP000306791"/>
    </source>
</evidence>
<keyword evidence="4" id="KW-0106">Calcium</keyword>
<feature type="region of interest" description="Disordered" evidence="5">
    <location>
        <begin position="1463"/>
        <end position="1482"/>
    </location>
</feature>
<dbReference type="InterPro" id="IPR008964">
    <property type="entry name" value="Invasin/intimin_cell_adhesion"/>
</dbReference>
<dbReference type="InterPro" id="IPR059100">
    <property type="entry name" value="TSP3_bac"/>
</dbReference>
<keyword evidence="3 6" id="KW-0732">Signal</keyword>
<name>A0ABY2UG69_9GAMM</name>
<dbReference type="SUPFAM" id="SSF49373">
    <property type="entry name" value="Invasin/intimin cell-adhesion fragments"/>
    <property type="match status" value="1"/>
</dbReference>
<accession>A0ABY2UG69</accession>
<dbReference type="Pfam" id="PF17957">
    <property type="entry name" value="Big_7"/>
    <property type="match status" value="1"/>
</dbReference>
<dbReference type="PANTHER" id="PTHR31513">
    <property type="entry name" value="EPHRIN TYPE-B RECEPTOR"/>
    <property type="match status" value="1"/>
</dbReference>
<comment type="subcellular location">
    <subcellularLocation>
        <location evidence="1">Secreted</location>
    </subcellularLocation>
</comment>
<evidence type="ECO:0000256" key="1">
    <source>
        <dbReference type="ARBA" id="ARBA00004613"/>
    </source>
</evidence>
<evidence type="ECO:0000313" key="7">
    <source>
        <dbReference type="EMBL" id="TLM76533.1"/>
    </source>
</evidence>
<evidence type="ECO:0000256" key="4">
    <source>
        <dbReference type="ARBA" id="ARBA00022837"/>
    </source>
</evidence>
<dbReference type="PANTHER" id="PTHR31513:SF2">
    <property type="entry name" value="MRAZ"/>
    <property type="match status" value="1"/>
</dbReference>
<keyword evidence="2" id="KW-0964">Secreted</keyword>
<evidence type="ECO:0000256" key="2">
    <source>
        <dbReference type="ARBA" id="ARBA00022525"/>
    </source>
</evidence>
<feature type="non-terminal residue" evidence="7">
    <location>
        <position position="2891"/>
    </location>
</feature>
<evidence type="ECO:0000256" key="3">
    <source>
        <dbReference type="ARBA" id="ARBA00022729"/>
    </source>
</evidence>
<organism evidence="7 8">
    <name type="scientific">Microbulbifer harenosus</name>
    <dbReference type="NCBI Taxonomy" id="2576840"/>
    <lineage>
        <taxon>Bacteria</taxon>
        <taxon>Pseudomonadati</taxon>
        <taxon>Pseudomonadota</taxon>
        <taxon>Gammaproteobacteria</taxon>
        <taxon>Cellvibrionales</taxon>
        <taxon>Microbulbiferaceae</taxon>
        <taxon>Microbulbifer</taxon>
    </lineage>
</organism>
<protein>
    <submittedName>
        <fullName evidence="7">Uncharacterized protein</fullName>
    </submittedName>
</protein>
<dbReference type="Pfam" id="PF08309">
    <property type="entry name" value="LVIVD"/>
    <property type="match status" value="3"/>
</dbReference>
<evidence type="ECO:0000256" key="5">
    <source>
        <dbReference type="SAM" id="MobiDB-lite"/>
    </source>
</evidence>